<dbReference type="PROSITE" id="PS00414">
    <property type="entry name" value="PROFILIN"/>
    <property type="match status" value="1"/>
</dbReference>
<gene>
    <name evidence="7" type="primary">PFN1</name>
    <name evidence="7" type="synonym">LOC114648876</name>
</gene>
<protein>
    <recommendedName>
        <fullName evidence="6">Profilin</fullName>
    </recommendedName>
</protein>
<dbReference type="InterPro" id="IPR005455">
    <property type="entry name" value="PFN_euk"/>
</dbReference>
<dbReference type="PRINTS" id="PR01639">
    <property type="entry name" value="PROFILINMAML"/>
</dbReference>
<dbReference type="AlphaFoldDB" id="A0A8C4S7T8"/>
<dbReference type="GeneTree" id="ENSGT00940000153664"/>
<keyword evidence="8" id="KW-1185">Reference proteome</keyword>
<keyword evidence="3" id="KW-0963">Cytoplasm</keyword>
<dbReference type="GO" id="GO:0030833">
    <property type="term" value="P:regulation of actin filament polymerization"/>
    <property type="evidence" value="ECO:0007669"/>
    <property type="project" value="TreeGrafter"/>
</dbReference>
<keyword evidence="5" id="KW-0206">Cytoskeleton</keyword>
<name>A0A8C4S7T8_ERPCA</name>
<dbReference type="InterPro" id="IPR027310">
    <property type="entry name" value="Profilin_CS"/>
</dbReference>
<dbReference type="GO" id="GO:0032233">
    <property type="term" value="P:positive regulation of actin filament bundle assembly"/>
    <property type="evidence" value="ECO:0007669"/>
    <property type="project" value="TreeGrafter"/>
</dbReference>
<dbReference type="Pfam" id="PF00235">
    <property type="entry name" value="Profilin"/>
    <property type="match status" value="1"/>
</dbReference>
<dbReference type="GO" id="GO:0003779">
    <property type="term" value="F:actin binding"/>
    <property type="evidence" value="ECO:0007669"/>
    <property type="project" value="UniProtKB-KW"/>
</dbReference>
<evidence type="ECO:0000256" key="2">
    <source>
        <dbReference type="ARBA" id="ARBA00010058"/>
    </source>
</evidence>
<reference evidence="7" key="2">
    <citation type="submission" date="2025-08" db="UniProtKB">
        <authorList>
            <consortium name="Ensembl"/>
        </authorList>
    </citation>
    <scope>IDENTIFICATION</scope>
</reference>
<accession>A0A8C4S7T8</accession>
<proteinExistence type="inferred from homology"/>
<keyword evidence="4" id="KW-0007">Acetylation</keyword>
<dbReference type="SMART" id="SM00392">
    <property type="entry name" value="PROF"/>
    <property type="match status" value="1"/>
</dbReference>
<dbReference type="GO" id="GO:0030036">
    <property type="term" value="P:actin cytoskeleton organization"/>
    <property type="evidence" value="ECO:0007669"/>
    <property type="project" value="InterPro"/>
</dbReference>
<dbReference type="Ensembl" id="ENSECRT00000010758.1">
    <property type="protein sequence ID" value="ENSECRP00000010581.1"/>
    <property type="gene ID" value="ENSECRG00000007043.1"/>
</dbReference>
<comment type="similarity">
    <text evidence="2 6">Belongs to the profilin family.</text>
</comment>
<dbReference type="InterPro" id="IPR048278">
    <property type="entry name" value="PFN"/>
</dbReference>
<evidence type="ECO:0000256" key="6">
    <source>
        <dbReference type="RuleBase" id="RU003909"/>
    </source>
</evidence>
<dbReference type="GO" id="GO:0005856">
    <property type="term" value="C:cytoskeleton"/>
    <property type="evidence" value="ECO:0007669"/>
    <property type="project" value="UniProtKB-SubCell"/>
</dbReference>
<reference evidence="7" key="1">
    <citation type="submission" date="2021-06" db="EMBL/GenBank/DDBJ databases">
        <authorList>
            <consortium name="Wellcome Sanger Institute Data Sharing"/>
        </authorList>
    </citation>
    <scope>NUCLEOTIDE SEQUENCE [LARGE SCALE GENOMIC DNA]</scope>
</reference>
<comment type="subcellular location">
    <subcellularLocation>
        <location evidence="1">Cytoplasm</location>
        <location evidence="1">Cytoskeleton</location>
    </subcellularLocation>
</comment>
<dbReference type="PANTHER" id="PTHR13936">
    <property type="entry name" value="PROFILIN"/>
    <property type="match status" value="1"/>
</dbReference>
<dbReference type="CDD" id="cd00148">
    <property type="entry name" value="PROF"/>
    <property type="match status" value="1"/>
</dbReference>
<dbReference type="SUPFAM" id="SSF55770">
    <property type="entry name" value="Profilin (actin-binding protein)"/>
    <property type="match status" value="1"/>
</dbReference>
<evidence type="ECO:0000313" key="7">
    <source>
        <dbReference type="Ensembl" id="ENSECRP00000010581.1"/>
    </source>
</evidence>
<reference evidence="7" key="3">
    <citation type="submission" date="2025-09" db="UniProtKB">
        <authorList>
            <consortium name="Ensembl"/>
        </authorList>
    </citation>
    <scope>IDENTIFICATION</scope>
</reference>
<dbReference type="InterPro" id="IPR036140">
    <property type="entry name" value="PFN_sf"/>
</dbReference>
<organism evidence="7 8">
    <name type="scientific">Erpetoichthys calabaricus</name>
    <name type="common">Rope fish</name>
    <name type="synonym">Calamoichthys calabaricus</name>
    <dbReference type="NCBI Taxonomy" id="27687"/>
    <lineage>
        <taxon>Eukaryota</taxon>
        <taxon>Metazoa</taxon>
        <taxon>Chordata</taxon>
        <taxon>Craniata</taxon>
        <taxon>Vertebrata</taxon>
        <taxon>Euteleostomi</taxon>
        <taxon>Actinopterygii</taxon>
        <taxon>Polypteriformes</taxon>
        <taxon>Polypteridae</taxon>
        <taxon>Erpetoichthys</taxon>
    </lineage>
</organism>
<keyword evidence="6" id="KW-0009">Actin-binding</keyword>
<evidence type="ECO:0000256" key="1">
    <source>
        <dbReference type="ARBA" id="ARBA00004245"/>
    </source>
</evidence>
<dbReference type="InterPro" id="IPR005454">
    <property type="entry name" value="Profilin1/2/3_vertebrate"/>
</dbReference>
<dbReference type="GO" id="GO:0005737">
    <property type="term" value="C:cytoplasm"/>
    <property type="evidence" value="ECO:0007669"/>
    <property type="project" value="TreeGrafter"/>
</dbReference>
<evidence type="ECO:0000256" key="3">
    <source>
        <dbReference type="ARBA" id="ARBA00022490"/>
    </source>
</evidence>
<evidence type="ECO:0000256" key="4">
    <source>
        <dbReference type="ARBA" id="ARBA00022990"/>
    </source>
</evidence>
<evidence type="ECO:0000256" key="5">
    <source>
        <dbReference type="ARBA" id="ARBA00023212"/>
    </source>
</evidence>
<dbReference type="OrthoDB" id="421374at2759"/>
<dbReference type="Gene3D" id="3.30.450.30">
    <property type="entry name" value="Dynein light chain 2a, cytoplasmic"/>
    <property type="match status" value="1"/>
</dbReference>
<sequence length="137" mass="14932">MSWNSYVDNMMADGQCQDAAIAGYKDNPGVWAKVDGGSFEHISKADIDALLCKDTSHMFTNGLNLGKDRCSALRHNFETDSTLDLRTKSKDGGPTYNITVGKGVQCLVFAKGKEGVHGGVVNKKVYDMIVYLKKSGY</sequence>
<evidence type="ECO:0000313" key="8">
    <source>
        <dbReference type="Proteomes" id="UP000694620"/>
    </source>
</evidence>
<dbReference type="Proteomes" id="UP000694620">
    <property type="component" value="Chromosome 3"/>
</dbReference>